<dbReference type="Proteomes" id="UP000683360">
    <property type="component" value="Unassembled WGS sequence"/>
</dbReference>
<dbReference type="SMART" id="SM00255">
    <property type="entry name" value="TIR"/>
    <property type="match status" value="1"/>
</dbReference>
<dbReference type="InterPro" id="IPR000157">
    <property type="entry name" value="TIR_dom"/>
</dbReference>
<keyword evidence="5 12" id="KW-0732">Signal</keyword>
<reference evidence="14" key="1">
    <citation type="submission" date="2021-03" db="EMBL/GenBank/DDBJ databases">
        <authorList>
            <person name="Bekaert M."/>
        </authorList>
    </citation>
    <scope>NUCLEOTIDE SEQUENCE</scope>
</reference>
<evidence type="ECO:0000313" key="15">
    <source>
        <dbReference type="Proteomes" id="UP000683360"/>
    </source>
</evidence>
<dbReference type="SUPFAM" id="SSF52058">
    <property type="entry name" value="L domain-like"/>
    <property type="match status" value="2"/>
</dbReference>
<keyword evidence="9" id="KW-0675">Receptor</keyword>
<keyword evidence="6" id="KW-0677">Repeat</keyword>
<evidence type="ECO:0000256" key="2">
    <source>
        <dbReference type="ARBA" id="ARBA00009634"/>
    </source>
</evidence>
<feature type="signal peptide" evidence="12">
    <location>
        <begin position="1"/>
        <end position="25"/>
    </location>
</feature>
<dbReference type="GO" id="GO:0006955">
    <property type="term" value="P:immune response"/>
    <property type="evidence" value="ECO:0007669"/>
    <property type="project" value="InterPro"/>
</dbReference>
<dbReference type="GO" id="GO:0002224">
    <property type="term" value="P:toll-like receptor signaling pathway"/>
    <property type="evidence" value="ECO:0007669"/>
    <property type="project" value="InterPro"/>
</dbReference>
<keyword evidence="7 11" id="KW-1133">Transmembrane helix</keyword>
<evidence type="ECO:0000256" key="8">
    <source>
        <dbReference type="ARBA" id="ARBA00023136"/>
    </source>
</evidence>
<sequence>MAMSQVFPTLYQCILLVCLMKATYSTINDQNVNFINSASKNLTSMPDFVPNSTTYLLLCGNYLQVVPAWSFQKLKNLRRLDLSNNLIRMIERGAFGGLVDLTYLNLKTNKLTSNSLHTNIFQDLISLQYLAIDNNLFHDRYTFLQAEISKVRSLDTLGIDFRGRDQIDKCFCNLSKLQELQIWGMTGQTYSDNTFHNLKCLEIETLSLDSVISLAPDTFISLTMLKTIRIKIMKRLATYDIISSIFSAFKVFKGKNMTEISITNNPHRNGFLLGHKHFTVLQKICLRKLNLMGDSILGIQFKPFLRYGHEENCLEELNINLMFDNRDSYVFAFCAFEHLKIIRIPHVIVRDSRVRGKRSTENDVSYTFCLPETLEQLDFHTNVKSYNRRRIANLTILNGSNLKVVNLANVTFRDCDGTINGAENLEYFDMSGFNCNVLGVNLLSHFPKLITLIAQDAYLGIGLNALQNASKFLMMNLNLQHIDLEKNNLKYLPDGFFLHPFRHQLSIILDRNNFQSLPNFPSEPNFIKLISLKYNRFSCLSEDEMATLNIINPSSIFLRGNPIECSCNTLRFLKWVHHSGFISDIDEIECVSQNGTLVILSQFLKNLKTFEISCQSKLWITLASCISAFTILALIFGIVYYRYRFAFEYFFLRMKMKLRHYQPLSEEFIHDAFISYSHKDMTWVKILYDKLHSKGFSLCLYHKDFKVGKPIADCIVEAINSSRKIVFVITEDFLQSSWGTYEIEMTRMHAFREGRESMVVVILKDDIKKDKLPKALKEIWYKIVCIVWPTDPEVPYNSEEIFYEKLCIALSASRSRINDNNIQMR</sequence>
<evidence type="ECO:0000256" key="1">
    <source>
        <dbReference type="ARBA" id="ARBA00004479"/>
    </source>
</evidence>
<gene>
    <name evidence="14" type="ORF">MEDL_22483</name>
</gene>
<dbReference type="PROSITE" id="PS51450">
    <property type="entry name" value="LRR"/>
    <property type="match status" value="2"/>
</dbReference>
<dbReference type="GO" id="GO:0004888">
    <property type="term" value="F:transmembrane signaling receptor activity"/>
    <property type="evidence" value="ECO:0007669"/>
    <property type="project" value="InterPro"/>
</dbReference>
<keyword evidence="4 11" id="KW-0812">Transmembrane</keyword>
<proteinExistence type="inferred from homology"/>
<evidence type="ECO:0000256" key="12">
    <source>
        <dbReference type="SAM" id="SignalP"/>
    </source>
</evidence>
<feature type="domain" description="TIR" evidence="13">
    <location>
        <begin position="668"/>
        <end position="810"/>
    </location>
</feature>
<dbReference type="InterPro" id="IPR032675">
    <property type="entry name" value="LRR_dom_sf"/>
</dbReference>
<feature type="transmembrane region" description="Helical" evidence="11">
    <location>
        <begin position="618"/>
        <end position="643"/>
    </location>
</feature>
<dbReference type="EMBL" id="CAJPWZ010001104">
    <property type="protein sequence ID" value="CAG2208175.1"/>
    <property type="molecule type" value="Genomic_DNA"/>
</dbReference>
<dbReference type="SUPFAM" id="SSF52200">
    <property type="entry name" value="Toll/Interleukin receptor TIR domain"/>
    <property type="match status" value="1"/>
</dbReference>
<dbReference type="PROSITE" id="PS50104">
    <property type="entry name" value="TIR"/>
    <property type="match status" value="1"/>
</dbReference>
<dbReference type="InterPro" id="IPR003591">
    <property type="entry name" value="Leu-rich_rpt_typical-subtyp"/>
</dbReference>
<evidence type="ECO:0000256" key="6">
    <source>
        <dbReference type="ARBA" id="ARBA00022737"/>
    </source>
</evidence>
<dbReference type="OrthoDB" id="6081645at2759"/>
<evidence type="ECO:0000256" key="7">
    <source>
        <dbReference type="ARBA" id="ARBA00022989"/>
    </source>
</evidence>
<feature type="chain" id="PRO_5035727660" evidence="12">
    <location>
        <begin position="26"/>
        <end position="825"/>
    </location>
</feature>
<dbReference type="InterPro" id="IPR035897">
    <property type="entry name" value="Toll_tir_struct_dom_sf"/>
</dbReference>
<dbReference type="SMART" id="SM00369">
    <property type="entry name" value="LRR_TYP"/>
    <property type="match status" value="3"/>
</dbReference>
<comment type="caution">
    <text evidence="14">The sequence shown here is derived from an EMBL/GenBank/DDBJ whole genome shotgun (WGS) entry which is preliminary data.</text>
</comment>
<keyword evidence="8 11" id="KW-0472">Membrane</keyword>
<keyword evidence="15" id="KW-1185">Reference proteome</keyword>
<comment type="subcellular location">
    <subcellularLocation>
        <location evidence="1">Membrane</location>
        <topology evidence="1">Single-pass type I membrane protein</topology>
    </subcellularLocation>
</comment>
<organism evidence="14 15">
    <name type="scientific">Mytilus edulis</name>
    <name type="common">Blue mussel</name>
    <dbReference type="NCBI Taxonomy" id="6550"/>
    <lineage>
        <taxon>Eukaryota</taxon>
        <taxon>Metazoa</taxon>
        <taxon>Spiralia</taxon>
        <taxon>Lophotrochozoa</taxon>
        <taxon>Mollusca</taxon>
        <taxon>Bivalvia</taxon>
        <taxon>Autobranchia</taxon>
        <taxon>Pteriomorphia</taxon>
        <taxon>Mytilida</taxon>
        <taxon>Mytiloidea</taxon>
        <taxon>Mytilidae</taxon>
        <taxon>Mytilinae</taxon>
        <taxon>Mytilus</taxon>
    </lineage>
</organism>
<evidence type="ECO:0000256" key="3">
    <source>
        <dbReference type="ARBA" id="ARBA00022614"/>
    </source>
</evidence>
<evidence type="ECO:0000259" key="13">
    <source>
        <dbReference type="PROSITE" id="PS50104"/>
    </source>
</evidence>
<accession>A0A8S3RMS0</accession>
<dbReference type="AlphaFoldDB" id="A0A8S3RMS0"/>
<evidence type="ECO:0000256" key="11">
    <source>
        <dbReference type="SAM" id="Phobius"/>
    </source>
</evidence>
<evidence type="ECO:0000256" key="5">
    <source>
        <dbReference type="ARBA" id="ARBA00022729"/>
    </source>
</evidence>
<comment type="similarity">
    <text evidence="2">Belongs to the Toll-like receptor family.</text>
</comment>
<dbReference type="Gene3D" id="3.40.50.10140">
    <property type="entry name" value="Toll/interleukin-1 receptor homology (TIR) domain"/>
    <property type="match status" value="1"/>
</dbReference>
<evidence type="ECO:0000313" key="14">
    <source>
        <dbReference type="EMBL" id="CAG2208175.1"/>
    </source>
</evidence>
<dbReference type="InterPro" id="IPR001611">
    <property type="entry name" value="Leu-rich_rpt"/>
</dbReference>
<dbReference type="InterPro" id="IPR017241">
    <property type="entry name" value="Toll-like_receptor"/>
</dbReference>
<dbReference type="Gene3D" id="3.80.10.10">
    <property type="entry name" value="Ribonuclease Inhibitor"/>
    <property type="match status" value="1"/>
</dbReference>
<keyword evidence="3" id="KW-0433">Leucine-rich repeat</keyword>
<dbReference type="PIRSF" id="PIRSF037595">
    <property type="entry name" value="Toll-like_receptor"/>
    <property type="match status" value="1"/>
</dbReference>
<protein>
    <submittedName>
        <fullName evidence="14">TLR2</fullName>
    </submittedName>
</protein>
<keyword evidence="10" id="KW-0325">Glycoprotein</keyword>
<dbReference type="Pfam" id="PF13676">
    <property type="entry name" value="TIR_2"/>
    <property type="match status" value="1"/>
</dbReference>
<evidence type="ECO:0000256" key="9">
    <source>
        <dbReference type="ARBA" id="ARBA00023170"/>
    </source>
</evidence>
<dbReference type="Pfam" id="PF13855">
    <property type="entry name" value="LRR_8"/>
    <property type="match status" value="1"/>
</dbReference>
<dbReference type="PANTHER" id="PTHR24365">
    <property type="entry name" value="TOLL-LIKE RECEPTOR"/>
    <property type="match status" value="1"/>
</dbReference>
<dbReference type="GO" id="GO:0005886">
    <property type="term" value="C:plasma membrane"/>
    <property type="evidence" value="ECO:0007669"/>
    <property type="project" value="TreeGrafter"/>
</dbReference>
<evidence type="ECO:0000256" key="10">
    <source>
        <dbReference type="ARBA" id="ARBA00023180"/>
    </source>
</evidence>
<evidence type="ECO:0000256" key="4">
    <source>
        <dbReference type="ARBA" id="ARBA00022692"/>
    </source>
</evidence>
<dbReference type="PANTHER" id="PTHR24365:SF541">
    <property type="entry name" value="PROTEIN TOLL-RELATED"/>
    <property type="match status" value="1"/>
</dbReference>
<name>A0A8S3RMS0_MYTED</name>